<accession>A0ABD2AXH0</accession>
<name>A0ABD2AXH0_VESSQ</name>
<proteinExistence type="predicted"/>
<protein>
    <submittedName>
        <fullName evidence="1">Uncharacterized protein</fullName>
    </submittedName>
</protein>
<evidence type="ECO:0000313" key="2">
    <source>
        <dbReference type="Proteomes" id="UP001607302"/>
    </source>
</evidence>
<organism evidence="1 2">
    <name type="scientific">Vespula squamosa</name>
    <name type="common">Southern yellow jacket</name>
    <name type="synonym">Wasp</name>
    <dbReference type="NCBI Taxonomy" id="30214"/>
    <lineage>
        <taxon>Eukaryota</taxon>
        <taxon>Metazoa</taxon>
        <taxon>Ecdysozoa</taxon>
        <taxon>Arthropoda</taxon>
        <taxon>Hexapoda</taxon>
        <taxon>Insecta</taxon>
        <taxon>Pterygota</taxon>
        <taxon>Neoptera</taxon>
        <taxon>Endopterygota</taxon>
        <taxon>Hymenoptera</taxon>
        <taxon>Apocrita</taxon>
        <taxon>Aculeata</taxon>
        <taxon>Vespoidea</taxon>
        <taxon>Vespidae</taxon>
        <taxon>Vespinae</taxon>
        <taxon>Vespula</taxon>
    </lineage>
</organism>
<dbReference type="Proteomes" id="UP001607302">
    <property type="component" value="Unassembled WGS sequence"/>
</dbReference>
<dbReference type="EMBL" id="JAUDFV010000138">
    <property type="protein sequence ID" value="KAL2725311.1"/>
    <property type="molecule type" value="Genomic_DNA"/>
</dbReference>
<sequence length="153" mass="17000">MEVPKSRKRVLLIKTVLHFGGQGGYVGLFTVLARTEVYVLPIKVPKIERNRFIRFPTFQEQEISSQSLVTSKEAYKYSAKIVVYDSVRVTATSVTVTSVLLHTKIVTLGIVSFSKSGPVTSGADSIRSVFGGVWSFKGDGKDDFVRKLARKLR</sequence>
<gene>
    <name evidence="1" type="ORF">V1478_007984</name>
</gene>
<comment type="caution">
    <text evidence="1">The sequence shown here is derived from an EMBL/GenBank/DDBJ whole genome shotgun (WGS) entry which is preliminary data.</text>
</comment>
<evidence type="ECO:0000313" key="1">
    <source>
        <dbReference type="EMBL" id="KAL2725311.1"/>
    </source>
</evidence>
<reference evidence="1 2" key="1">
    <citation type="journal article" date="2024" name="Ann. Entomol. Soc. Am.">
        <title>Genomic analyses of the southern and eastern yellowjacket wasps (Hymenoptera: Vespidae) reveal evolutionary signatures of social life.</title>
        <authorList>
            <person name="Catto M.A."/>
            <person name="Caine P.B."/>
            <person name="Orr S.E."/>
            <person name="Hunt B.G."/>
            <person name="Goodisman M.A.D."/>
        </authorList>
    </citation>
    <scope>NUCLEOTIDE SEQUENCE [LARGE SCALE GENOMIC DNA]</scope>
    <source>
        <strain evidence="1">233</strain>
        <tissue evidence="1">Head and thorax</tissue>
    </source>
</reference>
<keyword evidence="2" id="KW-1185">Reference proteome</keyword>
<dbReference type="AlphaFoldDB" id="A0ABD2AXH0"/>